<comment type="caution">
    <text evidence="2">The sequence shown here is derived from an EMBL/GenBank/DDBJ whole genome shotgun (WGS) entry which is preliminary data.</text>
</comment>
<dbReference type="PATRIC" id="fig|81035.3.peg.711"/>
<evidence type="ECO:0000313" key="3">
    <source>
        <dbReference type="Proteomes" id="UP000037891"/>
    </source>
</evidence>
<feature type="region of interest" description="Disordered" evidence="1">
    <location>
        <begin position="1"/>
        <end position="44"/>
    </location>
</feature>
<dbReference type="EMBL" id="LGLN01000074">
    <property type="protein sequence ID" value="KPC26558.1"/>
    <property type="molecule type" value="Genomic_DNA"/>
</dbReference>
<gene>
    <name evidence="2" type="ORF">ABJ99_0653</name>
</gene>
<feature type="compositionally biased region" description="Basic and acidic residues" evidence="1">
    <location>
        <begin position="26"/>
        <end position="44"/>
    </location>
</feature>
<organism evidence="2 3">
    <name type="scientific">Pseudomonas syringae pv. cilantro</name>
    <dbReference type="NCBI Taxonomy" id="81035"/>
    <lineage>
        <taxon>Bacteria</taxon>
        <taxon>Pseudomonadati</taxon>
        <taxon>Pseudomonadota</taxon>
        <taxon>Gammaproteobacteria</taxon>
        <taxon>Pseudomonadales</taxon>
        <taxon>Pseudomonadaceae</taxon>
        <taxon>Pseudomonas</taxon>
        <taxon>Pseudomonas syringae</taxon>
    </lineage>
</organism>
<reference evidence="2 3" key="2">
    <citation type="submission" date="2015-10" db="EMBL/GenBank/DDBJ databases">
        <title>Comparative genomics and high-throughput reverse genetic screens identify a new phytobacterial MAMP and an Arabidopsis receptor required for immune elicitation.</title>
        <authorList>
            <person name="Mott G.A."/>
            <person name="Thakur S."/>
            <person name="Wang P.W."/>
            <person name="Desveaux D."/>
            <person name="Guttman D.S."/>
        </authorList>
    </citation>
    <scope>NUCLEOTIDE SEQUENCE [LARGE SCALE GENOMIC DNA]</scope>
    <source>
        <strain evidence="2 3">0788_9</strain>
    </source>
</reference>
<reference evidence="2 3" key="1">
    <citation type="submission" date="2015-07" db="EMBL/GenBank/DDBJ databases">
        <authorList>
            <person name="Noorani M."/>
        </authorList>
    </citation>
    <scope>NUCLEOTIDE SEQUENCE [LARGE SCALE GENOMIC DNA]</scope>
    <source>
        <strain evidence="2 3">0788_9</strain>
    </source>
</reference>
<dbReference type="AlphaFoldDB" id="A0A0N0GDL2"/>
<proteinExistence type="predicted"/>
<protein>
    <submittedName>
        <fullName evidence="2">Uncharacterized protein</fullName>
    </submittedName>
</protein>
<evidence type="ECO:0000256" key="1">
    <source>
        <dbReference type="SAM" id="MobiDB-lite"/>
    </source>
</evidence>
<evidence type="ECO:0000313" key="2">
    <source>
        <dbReference type="EMBL" id="KPC26558.1"/>
    </source>
</evidence>
<sequence length="44" mass="4705">MPLAENSGGRIKGKRLATPGKVSGRLRTDRSGQAHTVDTEAWKA</sequence>
<accession>A0A0N0GDL2</accession>
<dbReference type="Proteomes" id="UP000037891">
    <property type="component" value="Unassembled WGS sequence"/>
</dbReference>
<name>A0A0N0GDL2_PSESX</name>